<gene>
    <name evidence="1" type="ORF">IEQ34_012924</name>
</gene>
<proteinExistence type="predicted"/>
<keyword evidence="2" id="KW-1185">Reference proteome</keyword>
<protein>
    <submittedName>
        <fullName evidence="1">Uncharacterized protein</fullName>
    </submittedName>
</protein>
<reference evidence="1 2" key="1">
    <citation type="journal article" date="2021" name="Hortic Res">
        <title>Chromosome-scale assembly of the Dendrobium chrysotoxum genome enhances the understanding of orchid evolution.</title>
        <authorList>
            <person name="Zhang Y."/>
            <person name="Zhang G.Q."/>
            <person name="Zhang D."/>
            <person name="Liu X.D."/>
            <person name="Xu X.Y."/>
            <person name="Sun W.H."/>
            <person name="Yu X."/>
            <person name="Zhu X."/>
            <person name="Wang Z.W."/>
            <person name="Zhao X."/>
            <person name="Zhong W.Y."/>
            <person name="Chen H."/>
            <person name="Yin W.L."/>
            <person name="Huang T."/>
            <person name="Niu S.C."/>
            <person name="Liu Z.J."/>
        </authorList>
    </citation>
    <scope>NUCLEOTIDE SEQUENCE [LARGE SCALE GENOMIC DNA]</scope>
    <source>
        <strain evidence="1">Lindl</strain>
    </source>
</reference>
<dbReference type="EMBL" id="JAGFBR010000012">
    <property type="protein sequence ID" value="KAH0457609.1"/>
    <property type="molecule type" value="Genomic_DNA"/>
</dbReference>
<dbReference type="AlphaFoldDB" id="A0AAV7GQ90"/>
<evidence type="ECO:0000313" key="1">
    <source>
        <dbReference type="EMBL" id="KAH0457609.1"/>
    </source>
</evidence>
<sequence length="86" mass="9900">MEIYWSHRNNLAVSIHLFQRIKRSYRAILLVDKLGCLLIIRWLTLALMDNFTRISTNEITILVNGAEICTDIGLQEAQKTLKIAEA</sequence>
<name>A0AAV7GQ90_DENCH</name>
<accession>A0AAV7GQ90</accession>
<dbReference type="Proteomes" id="UP000775213">
    <property type="component" value="Unassembled WGS sequence"/>
</dbReference>
<comment type="caution">
    <text evidence="1">The sequence shown here is derived from an EMBL/GenBank/DDBJ whole genome shotgun (WGS) entry which is preliminary data.</text>
</comment>
<evidence type="ECO:0000313" key="2">
    <source>
        <dbReference type="Proteomes" id="UP000775213"/>
    </source>
</evidence>
<organism evidence="1 2">
    <name type="scientific">Dendrobium chrysotoxum</name>
    <name type="common">Orchid</name>
    <dbReference type="NCBI Taxonomy" id="161865"/>
    <lineage>
        <taxon>Eukaryota</taxon>
        <taxon>Viridiplantae</taxon>
        <taxon>Streptophyta</taxon>
        <taxon>Embryophyta</taxon>
        <taxon>Tracheophyta</taxon>
        <taxon>Spermatophyta</taxon>
        <taxon>Magnoliopsida</taxon>
        <taxon>Liliopsida</taxon>
        <taxon>Asparagales</taxon>
        <taxon>Orchidaceae</taxon>
        <taxon>Epidendroideae</taxon>
        <taxon>Malaxideae</taxon>
        <taxon>Dendrobiinae</taxon>
        <taxon>Dendrobium</taxon>
    </lineage>
</organism>